<organism evidence="2 3">
    <name type="scientific">Lachancea fermentati</name>
    <name type="common">Zygosaccharomyces fermentati</name>
    <dbReference type="NCBI Taxonomy" id="4955"/>
    <lineage>
        <taxon>Eukaryota</taxon>
        <taxon>Fungi</taxon>
        <taxon>Dikarya</taxon>
        <taxon>Ascomycota</taxon>
        <taxon>Saccharomycotina</taxon>
        <taxon>Saccharomycetes</taxon>
        <taxon>Saccharomycetales</taxon>
        <taxon>Saccharomycetaceae</taxon>
        <taxon>Lachancea</taxon>
    </lineage>
</organism>
<evidence type="ECO:0000313" key="2">
    <source>
        <dbReference type="EMBL" id="SCW03608.1"/>
    </source>
</evidence>
<keyword evidence="3" id="KW-1185">Reference proteome</keyword>
<dbReference type="EMBL" id="LT598486">
    <property type="protein sequence ID" value="SCW03608.1"/>
    <property type="molecule type" value="Genomic_DNA"/>
</dbReference>
<name>A0A1G4MIF7_LACFM</name>
<dbReference type="Proteomes" id="UP000190831">
    <property type="component" value="Chromosome G"/>
</dbReference>
<dbReference type="OrthoDB" id="4041945at2759"/>
<reference evidence="2 3" key="1">
    <citation type="submission" date="2016-03" db="EMBL/GenBank/DDBJ databases">
        <authorList>
            <person name="Devillers H."/>
        </authorList>
    </citation>
    <scope>NUCLEOTIDE SEQUENCE [LARGE SCALE GENOMIC DNA]</scope>
    <source>
        <strain evidence="2">CBS 6772</strain>
    </source>
</reference>
<feature type="region of interest" description="Disordered" evidence="1">
    <location>
        <begin position="1"/>
        <end position="45"/>
    </location>
</feature>
<feature type="compositionally biased region" description="Basic and acidic residues" evidence="1">
    <location>
        <begin position="1"/>
        <end position="31"/>
    </location>
</feature>
<protein>
    <submittedName>
        <fullName evidence="2">LAFE_0G14224g1_1</fullName>
    </submittedName>
</protein>
<dbReference type="OMA" id="HEWNPEG"/>
<evidence type="ECO:0000256" key="1">
    <source>
        <dbReference type="SAM" id="MobiDB-lite"/>
    </source>
</evidence>
<proteinExistence type="predicted"/>
<evidence type="ECO:0000313" key="3">
    <source>
        <dbReference type="Proteomes" id="UP000190831"/>
    </source>
</evidence>
<gene>
    <name evidence="2" type="ORF">LAFE_0G14224G</name>
</gene>
<feature type="compositionally biased region" description="Polar residues" evidence="1">
    <location>
        <begin position="32"/>
        <end position="45"/>
    </location>
</feature>
<sequence length="103" mass="11795">MKEEKRKPNELKSSSKDTTKIQRVPEKDSNESKGISKNKNDNSTMELGERSIFYDVEWNPQGVAPFGLRNIPYNPRTFKVKEPVEAILCDLKDIPVPSSSERK</sequence>
<accession>A0A1G4MIF7</accession>
<dbReference type="AlphaFoldDB" id="A0A1G4MIF7"/>
<dbReference type="Pfam" id="PF12622">
    <property type="entry name" value="NpwBP"/>
    <property type="match status" value="1"/>
</dbReference>